<sequence>MTLKPLKLSLLAVVATCSLSYAGLVNAISVTVNSEPITLYEIHKAAGAKNISLREALDMLVQERLEDSQIKRLGISANAFEVQSRMEGIAAQNGISVTELTAFIASRNMGLEAYKKELERAIKQEKLYQRIFANAIAPIDGAEVRRYYEANPEEFLQANTFQVIRYEAPNAEALERVIASPMSVVSGVTIKEETLQAGSLDGRTHYYLNQTNEGEFTPIATGNQGVAMYLVSKKSGFESVPFERARGAIENHLEEKRRQEAINNYFEKLKASADIVVLRRP</sequence>
<feature type="signal peptide" evidence="2">
    <location>
        <begin position="1"/>
        <end position="27"/>
    </location>
</feature>
<dbReference type="InterPro" id="IPR046357">
    <property type="entry name" value="PPIase_dom_sf"/>
</dbReference>
<dbReference type="Pfam" id="PF22506">
    <property type="entry name" value="Cj1289-like_C"/>
    <property type="match status" value="1"/>
</dbReference>
<dbReference type="RefSeq" id="WP_205459039.1">
    <property type="nucleotide sequence ID" value="NZ_JAFHKK010000012.1"/>
</dbReference>
<accession>A0ABS2WS39</accession>
<comment type="caution">
    <text evidence="4">The sequence shown here is derived from an EMBL/GenBank/DDBJ whole genome shotgun (WGS) entry which is preliminary data.</text>
</comment>
<feature type="domain" description="Cj1289-like C-terminal" evidence="3">
    <location>
        <begin position="143"/>
        <end position="234"/>
    </location>
</feature>
<reference evidence="5" key="1">
    <citation type="submission" date="2021-02" db="EMBL/GenBank/DDBJ databases">
        <title>Sulfurospirillum tamanensis sp. nov.</title>
        <authorList>
            <person name="Merkel A.Y."/>
        </authorList>
    </citation>
    <scope>NUCLEOTIDE SEQUENCE [LARGE SCALE GENOMIC DNA]</scope>
    <source>
        <strain evidence="5">T05b</strain>
    </source>
</reference>
<dbReference type="SUPFAM" id="SSF109998">
    <property type="entry name" value="Triger factor/SurA peptide-binding domain-like"/>
    <property type="match status" value="1"/>
</dbReference>
<dbReference type="InterPro" id="IPR055131">
    <property type="entry name" value="Cj1289-like_C"/>
</dbReference>
<dbReference type="EMBL" id="JAFHKK010000012">
    <property type="protein sequence ID" value="MBN2964488.1"/>
    <property type="molecule type" value="Genomic_DNA"/>
</dbReference>
<protein>
    <submittedName>
        <fullName evidence="4">Peptidyl-prolyl cis-trans isomerase</fullName>
    </submittedName>
</protein>
<proteinExistence type="predicted"/>
<keyword evidence="4" id="KW-0413">Isomerase</keyword>
<organism evidence="4 5">
    <name type="scientific">Sulfurospirillum tamanense</name>
    <dbReference type="NCBI Taxonomy" id="2813362"/>
    <lineage>
        <taxon>Bacteria</taxon>
        <taxon>Pseudomonadati</taxon>
        <taxon>Campylobacterota</taxon>
        <taxon>Epsilonproteobacteria</taxon>
        <taxon>Campylobacterales</taxon>
        <taxon>Sulfurospirillaceae</taxon>
        <taxon>Sulfurospirillum</taxon>
    </lineage>
</organism>
<keyword evidence="1 2" id="KW-0732">Signal</keyword>
<keyword evidence="5" id="KW-1185">Reference proteome</keyword>
<gene>
    <name evidence="4" type="ORF">JWV37_06830</name>
</gene>
<dbReference type="GO" id="GO:0016853">
    <property type="term" value="F:isomerase activity"/>
    <property type="evidence" value="ECO:0007669"/>
    <property type="project" value="UniProtKB-KW"/>
</dbReference>
<evidence type="ECO:0000313" key="5">
    <source>
        <dbReference type="Proteomes" id="UP000703590"/>
    </source>
</evidence>
<dbReference type="InterPro" id="IPR027304">
    <property type="entry name" value="Trigger_fact/SurA_dom_sf"/>
</dbReference>
<dbReference type="InterPro" id="IPR050280">
    <property type="entry name" value="OMP_Chaperone_SurA"/>
</dbReference>
<evidence type="ECO:0000256" key="2">
    <source>
        <dbReference type="SAM" id="SignalP"/>
    </source>
</evidence>
<dbReference type="Proteomes" id="UP000703590">
    <property type="component" value="Unassembled WGS sequence"/>
</dbReference>
<dbReference type="Gene3D" id="1.10.4030.10">
    <property type="entry name" value="Porin chaperone SurA, peptide-binding domain"/>
    <property type="match status" value="1"/>
</dbReference>
<feature type="chain" id="PRO_5045991941" evidence="2">
    <location>
        <begin position="28"/>
        <end position="281"/>
    </location>
</feature>
<dbReference type="PANTHER" id="PTHR47637:SF1">
    <property type="entry name" value="CHAPERONE SURA"/>
    <property type="match status" value="1"/>
</dbReference>
<dbReference type="Gene3D" id="3.10.50.40">
    <property type="match status" value="1"/>
</dbReference>
<reference evidence="4 5" key="2">
    <citation type="submission" date="2021-02" db="EMBL/GenBank/DDBJ databases">
        <title>Sulfurospirillum tamanensis sp. nov.</title>
        <authorList>
            <person name="Frolova A."/>
            <person name="Merkel A."/>
            <person name="Slobodkin A."/>
        </authorList>
    </citation>
    <scope>NUCLEOTIDE SEQUENCE [LARGE SCALE GENOMIC DNA]</scope>
    <source>
        <strain evidence="4 5">T05b</strain>
    </source>
</reference>
<dbReference type="PANTHER" id="PTHR47637">
    <property type="entry name" value="CHAPERONE SURA"/>
    <property type="match status" value="1"/>
</dbReference>
<evidence type="ECO:0000259" key="3">
    <source>
        <dbReference type="Pfam" id="PF22506"/>
    </source>
</evidence>
<evidence type="ECO:0000256" key="1">
    <source>
        <dbReference type="ARBA" id="ARBA00022729"/>
    </source>
</evidence>
<reference evidence="4 5" key="3">
    <citation type="submission" date="2021-02" db="EMBL/GenBank/DDBJ databases">
        <authorList>
            <person name="Merkel A.Y."/>
        </authorList>
    </citation>
    <scope>NUCLEOTIDE SEQUENCE [LARGE SCALE GENOMIC DNA]</scope>
    <source>
        <strain evidence="4 5">T05b</strain>
    </source>
</reference>
<name>A0ABS2WS39_9BACT</name>
<evidence type="ECO:0000313" key="4">
    <source>
        <dbReference type="EMBL" id="MBN2964488.1"/>
    </source>
</evidence>